<comment type="caution">
    <text evidence="1">The sequence shown here is derived from an EMBL/GenBank/DDBJ whole genome shotgun (WGS) entry which is preliminary data.</text>
</comment>
<evidence type="ECO:0000313" key="2">
    <source>
        <dbReference type="Proteomes" id="UP000478052"/>
    </source>
</evidence>
<gene>
    <name evidence="1" type="ORF">FWK35_00010920</name>
</gene>
<sequence length="37" mass="4281">MDLRPEWSGDLNHAYNGEECIKLVLAAKGCKKNIYHY</sequence>
<dbReference type="Proteomes" id="UP000478052">
    <property type="component" value="Unassembled WGS sequence"/>
</dbReference>
<dbReference type="AlphaFoldDB" id="A0A6G0YTQ1"/>
<accession>A0A6G0YTQ1</accession>
<evidence type="ECO:0000313" key="1">
    <source>
        <dbReference type="EMBL" id="KAF0761310.1"/>
    </source>
</evidence>
<dbReference type="EMBL" id="VUJU01002434">
    <property type="protein sequence ID" value="KAF0761310.1"/>
    <property type="molecule type" value="Genomic_DNA"/>
</dbReference>
<organism evidence="1 2">
    <name type="scientific">Aphis craccivora</name>
    <name type="common">Cowpea aphid</name>
    <dbReference type="NCBI Taxonomy" id="307492"/>
    <lineage>
        <taxon>Eukaryota</taxon>
        <taxon>Metazoa</taxon>
        <taxon>Ecdysozoa</taxon>
        <taxon>Arthropoda</taxon>
        <taxon>Hexapoda</taxon>
        <taxon>Insecta</taxon>
        <taxon>Pterygota</taxon>
        <taxon>Neoptera</taxon>
        <taxon>Paraneoptera</taxon>
        <taxon>Hemiptera</taxon>
        <taxon>Sternorrhyncha</taxon>
        <taxon>Aphidomorpha</taxon>
        <taxon>Aphidoidea</taxon>
        <taxon>Aphididae</taxon>
        <taxon>Aphidini</taxon>
        <taxon>Aphis</taxon>
        <taxon>Aphis</taxon>
    </lineage>
</organism>
<protein>
    <submittedName>
        <fullName evidence="1">Uncharacterized protein</fullName>
    </submittedName>
</protein>
<proteinExistence type="predicted"/>
<name>A0A6G0YTQ1_APHCR</name>
<reference evidence="1 2" key="1">
    <citation type="submission" date="2019-08" db="EMBL/GenBank/DDBJ databases">
        <title>Whole genome of Aphis craccivora.</title>
        <authorList>
            <person name="Voronova N.V."/>
            <person name="Shulinski R.S."/>
            <person name="Bandarenka Y.V."/>
            <person name="Zhorov D.G."/>
            <person name="Warner D."/>
        </authorList>
    </citation>
    <scope>NUCLEOTIDE SEQUENCE [LARGE SCALE GENOMIC DNA]</scope>
    <source>
        <strain evidence="1">180601</strain>
        <tissue evidence="1">Whole Body</tissue>
    </source>
</reference>
<keyword evidence="2" id="KW-1185">Reference proteome</keyword>